<name>A0ABQ8GL38_9PEZI</name>
<reference evidence="3 4" key="1">
    <citation type="journal article" date="2021" name="Nat. Commun.">
        <title>Genetic determinants of endophytism in the Arabidopsis root mycobiome.</title>
        <authorList>
            <person name="Mesny F."/>
            <person name="Miyauchi S."/>
            <person name="Thiergart T."/>
            <person name="Pickel B."/>
            <person name="Atanasova L."/>
            <person name="Karlsson M."/>
            <person name="Huettel B."/>
            <person name="Barry K.W."/>
            <person name="Haridas S."/>
            <person name="Chen C."/>
            <person name="Bauer D."/>
            <person name="Andreopoulos W."/>
            <person name="Pangilinan J."/>
            <person name="LaButti K."/>
            <person name="Riley R."/>
            <person name="Lipzen A."/>
            <person name="Clum A."/>
            <person name="Drula E."/>
            <person name="Henrissat B."/>
            <person name="Kohler A."/>
            <person name="Grigoriev I.V."/>
            <person name="Martin F.M."/>
            <person name="Hacquard S."/>
        </authorList>
    </citation>
    <scope>NUCLEOTIDE SEQUENCE [LARGE SCALE GENOMIC DNA]</scope>
    <source>
        <strain evidence="3 4">MPI-SDFR-AT-0080</strain>
    </source>
</reference>
<dbReference type="CDD" id="cd00102">
    <property type="entry name" value="IPT"/>
    <property type="match status" value="1"/>
</dbReference>
<dbReference type="Gene3D" id="2.60.40.10">
    <property type="entry name" value="Immunoglobulins"/>
    <property type="match status" value="1"/>
</dbReference>
<dbReference type="InterPro" id="IPR014756">
    <property type="entry name" value="Ig_E-set"/>
</dbReference>
<feature type="region of interest" description="Disordered" evidence="1">
    <location>
        <begin position="315"/>
        <end position="380"/>
    </location>
</feature>
<dbReference type="Proteomes" id="UP000774617">
    <property type="component" value="Unassembled WGS sequence"/>
</dbReference>
<dbReference type="InterPro" id="IPR002909">
    <property type="entry name" value="IPT_dom"/>
</dbReference>
<dbReference type="Pfam" id="PF25603">
    <property type="entry name" value="SPT23_MGA2_DBD"/>
    <property type="match status" value="1"/>
</dbReference>
<organism evidence="3 4">
    <name type="scientific">Macrophomina phaseolina</name>
    <dbReference type="NCBI Taxonomy" id="35725"/>
    <lineage>
        <taxon>Eukaryota</taxon>
        <taxon>Fungi</taxon>
        <taxon>Dikarya</taxon>
        <taxon>Ascomycota</taxon>
        <taxon>Pezizomycotina</taxon>
        <taxon>Dothideomycetes</taxon>
        <taxon>Dothideomycetes incertae sedis</taxon>
        <taxon>Botryosphaeriales</taxon>
        <taxon>Botryosphaeriaceae</taxon>
        <taxon>Macrophomina</taxon>
    </lineage>
</organism>
<protein>
    <recommendedName>
        <fullName evidence="2">IPT/TIG domain-containing protein</fullName>
    </recommendedName>
</protein>
<feature type="domain" description="IPT/TIG" evidence="2">
    <location>
        <begin position="378"/>
        <end position="464"/>
    </location>
</feature>
<comment type="caution">
    <text evidence="3">The sequence shown here is derived from an EMBL/GenBank/DDBJ whole genome shotgun (WGS) entry which is preliminary data.</text>
</comment>
<dbReference type="SUPFAM" id="SSF81296">
    <property type="entry name" value="E set domains"/>
    <property type="match status" value="1"/>
</dbReference>
<evidence type="ECO:0000256" key="1">
    <source>
        <dbReference type="SAM" id="MobiDB-lite"/>
    </source>
</evidence>
<dbReference type="Pfam" id="PF01833">
    <property type="entry name" value="TIG"/>
    <property type="match status" value="1"/>
</dbReference>
<dbReference type="SMART" id="SM00429">
    <property type="entry name" value="IPT"/>
    <property type="match status" value="1"/>
</dbReference>
<dbReference type="EMBL" id="JAGTJR010000007">
    <property type="protein sequence ID" value="KAH7056928.1"/>
    <property type="molecule type" value="Genomic_DNA"/>
</dbReference>
<feature type="non-terminal residue" evidence="3">
    <location>
        <position position="1"/>
    </location>
</feature>
<accession>A0ABQ8GL38</accession>
<feature type="region of interest" description="Disordered" evidence="1">
    <location>
        <begin position="1"/>
        <end position="25"/>
    </location>
</feature>
<keyword evidence="4" id="KW-1185">Reference proteome</keyword>
<evidence type="ECO:0000259" key="2">
    <source>
        <dbReference type="SMART" id="SM00429"/>
    </source>
</evidence>
<evidence type="ECO:0000313" key="4">
    <source>
        <dbReference type="Proteomes" id="UP000774617"/>
    </source>
</evidence>
<dbReference type="InterPro" id="IPR013783">
    <property type="entry name" value="Ig-like_fold"/>
</dbReference>
<sequence>LPSPDSDTEYFDKPPQTPNTSTSSFSYHDCRAIQSLAHTPSTLYVQHNANKSRVETQIKTRLILDPLPPGVTKLHLPYWSVGKAKYLVKKEERVKSPDTLELHTSLVRASAMKYEDYRRQSLSTEAIKINTLALPGEQGRQPTERGGNVRICQLCKLRERKRASRKVGMQGDEQLWREVEDERVIIFNDTEYKEWRLPSAVNDCRALGQQLHWRSGAMQVELPMRIACYCRHHGEQSGFCVIFTIRDHRDNVVAQSMSRPILITDDHKAFPRPCLNGSDPRSLDLSSGLTWPEQAAWNTPQHLFDCILSESIGIRNPNKRISPPADYQPDTKRTRADPIPAQQTSPRPASLQAGTPPQTRLATEQQEQQRAGGSEAGNPRIYKIIPSEVPSHGGVEVVCLGDHFDRTTEVLFGGRSALTTTFWNSKALVCLVPPCAAAGPVPVDLRVAGAGEGLPLVGGGLRGLLTYADGPSCPAVGAGAGQKGGAAAAAGGLDAVHAGLVLQSPYAGGAGC</sequence>
<gene>
    <name evidence="3" type="ORF">B0J12DRAFT_774397</name>
</gene>
<feature type="compositionally biased region" description="Polar residues" evidence="1">
    <location>
        <begin position="341"/>
        <end position="371"/>
    </location>
</feature>
<proteinExistence type="predicted"/>
<dbReference type="InterPro" id="IPR057962">
    <property type="entry name" value="SPT23_MGA2_DBD"/>
</dbReference>
<evidence type="ECO:0000313" key="3">
    <source>
        <dbReference type="EMBL" id="KAH7056928.1"/>
    </source>
</evidence>